<name>A0A0R3NE67_9BRAD</name>
<gene>
    <name evidence="1" type="ORF">CQ14_08550</name>
</gene>
<dbReference type="AlphaFoldDB" id="A0A0R3NE67"/>
<protein>
    <submittedName>
        <fullName evidence="1">Uncharacterized protein</fullName>
    </submittedName>
</protein>
<dbReference type="Proteomes" id="UP000051660">
    <property type="component" value="Unassembled WGS sequence"/>
</dbReference>
<sequence>MLKQEQRSILSDIESIPNKLELARATGREKVNAVGDAEKLRAEPAAGAIQIMQIDNQLWPIRLASEHRCYRHADLCVQTEYDVIRAQLRSHRPR</sequence>
<evidence type="ECO:0000313" key="2">
    <source>
        <dbReference type="Proteomes" id="UP000051660"/>
    </source>
</evidence>
<evidence type="ECO:0000313" key="1">
    <source>
        <dbReference type="EMBL" id="KRR27878.1"/>
    </source>
</evidence>
<proteinExistence type="predicted"/>
<comment type="caution">
    <text evidence="1">The sequence shown here is derived from an EMBL/GenBank/DDBJ whole genome shotgun (WGS) entry which is preliminary data.</text>
</comment>
<reference evidence="1 2" key="1">
    <citation type="submission" date="2014-03" db="EMBL/GenBank/DDBJ databases">
        <title>Bradyrhizobium valentinum sp. nov., isolated from effective nodules of Lupinus mariae-josephae, a lupine endemic of basic-lime soils in Eastern Spain.</title>
        <authorList>
            <person name="Duran D."/>
            <person name="Rey L."/>
            <person name="Navarro A."/>
            <person name="Busquets A."/>
            <person name="Imperial J."/>
            <person name="Ruiz-Argueso T."/>
        </authorList>
    </citation>
    <scope>NUCLEOTIDE SEQUENCE [LARGE SCALE GENOMIC DNA]</scope>
    <source>
        <strain evidence="1 2">CCBAU 23086</strain>
    </source>
</reference>
<dbReference type="EMBL" id="LLYB01000034">
    <property type="protein sequence ID" value="KRR27878.1"/>
    <property type="molecule type" value="Genomic_DNA"/>
</dbReference>
<organism evidence="1 2">
    <name type="scientific">Bradyrhizobium lablabi</name>
    <dbReference type="NCBI Taxonomy" id="722472"/>
    <lineage>
        <taxon>Bacteria</taxon>
        <taxon>Pseudomonadati</taxon>
        <taxon>Pseudomonadota</taxon>
        <taxon>Alphaproteobacteria</taxon>
        <taxon>Hyphomicrobiales</taxon>
        <taxon>Nitrobacteraceae</taxon>
        <taxon>Bradyrhizobium</taxon>
    </lineage>
</organism>
<accession>A0A0R3NE67</accession>